<dbReference type="InterPro" id="IPR029149">
    <property type="entry name" value="Creatin/AminoP/Spt16_N"/>
</dbReference>
<protein>
    <submittedName>
        <fullName evidence="3">Aminopeptidase P family protein</fullName>
    </submittedName>
</protein>
<dbReference type="SUPFAM" id="SSF53092">
    <property type="entry name" value="Creatinase/prolidase N-terminal domain"/>
    <property type="match status" value="1"/>
</dbReference>
<feature type="domain" description="Creatinase N-terminal" evidence="2">
    <location>
        <begin position="15"/>
        <end position="138"/>
    </location>
</feature>
<evidence type="ECO:0000313" key="3">
    <source>
        <dbReference type="EMBL" id="MBA4601710.1"/>
    </source>
</evidence>
<dbReference type="Gene3D" id="3.90.230.10">
    <property type="entry name" value="Creatinase/methionine aminopeptidase superfamily"/>
    <property type="match status" value="1"/>
</dbReference>
<evidence type="ECO:0000259" key="1">
    <source>
        <dbReference type="Pfam" id="PF00557"/>
    </source>
</evidence>
<dbReference type="InterPro" id="IPR036005">
    <property type="entry name" value="Creatinase/aminopeptidase-like"/>
</dbReference>
<proteinExistence type="predicted"/>
<comment type="caution">
    <text evidence="3">The sequence shown here is derived from an EMBL/GenBank/DDBJ whole genome shotgun (WGS) entry which is preliminary data.</text>
</comment>
<dbReference type="EMBL" id="JACEOL010000014">
    <property type="protein sequence ID" value="MBA4601710.1"/>
    <property type="molecule type" value="Genomic_DNA"/>
</dbReference>
<keyword evidence="4" id="KW-1185">Reference proteome</keyword>
<keyword evidence="3" id="KW-0031">Aminopeptidase</keyword>
<dbReference type="Pfam" id="PF00557">
    <property type="entry name" value="Peptidase_M24"/>
    <property type="match status" value="1"/>
</dbReference>
<keyword evidence="3" id="KW-0378">Hydrolase</keyword>
<dbReference type="RefSeq" id="WP_181738459.1">
    <property type="nucleotide sequence ID" value="NZ_JACEOL010000014.1"/>
</dbReference>
<keyword evidence="3" id="KW-0645">Protease</keyword>
<reference evidence="3 4" key="1">
    <citation type="submission" date="2020-07" db="EMBL/GenBank/DDBJ databases">
        <title>Thermoactinomyces phylogeny.</title>
        <authorList>
            <person name="Dunlap C."/>
        </authorList>
    </citation>
    <scope>NUCLEOTIDE SEQUENCE [LARGE SCALE GENOMIC DNA]</scope>
    <source>
        <strain evidence="3 4">AMNI-1</strain>
    </source>
</reference>
<evidence type="ECO:0000259" key="2">
    <source>
        <dbReference type="Pfam" id="PF01321"/>
    </source>
</evidence>
<dbReference type="CDD" id="cd01066">
    <property type="entry name" value="APP_MetAP"/>
    <property type="match status" value="1"/>
</dbReference>
<dbReference type="InterPro" id="IPR050659">
    <property type="entry name" value="Peptidase_M24B"/>
</dbReference>
<gene>
    <name evidence="3" type="ORF">H2C83_05105</name>
</gene>
<dbReference type="AlphaFoldDB" id="A0A7W1XRB7"/>
<dbReference type="Proteomes" id="UP000538292">
    <property type="component" value="Unassembled WGS sequence"/>
</dbReference>
<sequence length="398" mass="43936">MHTLPRVPENEIRNRIARFQTTLQELEADGALITQNVDLYYLTGTMQNGILFVPQTGEPCFYVKKSVTRAEYETILPVQPLGRMRELGGIIETRFGSVKKLAIEMDVLPYGLATRYLGMFPQAEAIDISFPLRLQRAIKSEYELQQIKKAAVYVNEIVASLPGYLQKGKTELELSANIEHVLRLKGNIGIYRMRGYNQELCLGMVASGSAAATPTYFDGPAGGLGVQLASPQGASPKPLKTGEPILIDIATTVEGYLIDQTRMAVIGDLDPEMERAYEVAVSIIREMEQMGKPGVEWQALYLRSLEMAEKAGLSNHFMGYGPDQAKFLGHGVGLEMDELPILAKGFRQPLQEGMVLAIEPKFTFPGRGVAGIENTYLVTKDGLQPLTIAPEEIVRIPE</sequence>
<name>A0A7W1XRB7_9BACL</name>
<dbReference type="Gene3D" id="3.40.350.10">
    <property type="entry name" value="Creatinase/prolidase N-terminal domain"/>
    <property type="match status" value="1"/>
</dbReference>
<dbReference type="SUPFAM" id="SSF55920">
    <property type="entry name" value="Creatinase/aminopeptidase"/>
    <property type="match status" value="1"/>
</dbReference>
<dbReference type="InterPro" id="IPR000587">
    <property type="entry name" value="Creatinase_N"/>
</dbReference>
<dbReference type="PANTHER" id="PTHR46112">
    <property type="entry name" value="AMINOPEPTIDASE"/>
    <property type="match status" value="1"/>
</dbReference>
<organism evidence="3 4">
    <name type="scientific">Thermoactinomyces mirandus</name>
    <dbReference type="NCBI Taxonomy" id="2756294"/>
    <lineage>
        <taxon>Bacteria</taxon>
        <taxon>Bacillati</taxon>
        <taxon>Bacillota</taxon>
        <taxon>Bacilli</taxon>
        <taxon>Bacillales</taxon>
        <taxon>Thermoactinomycetaceae</taxon>
        <taxon>Thermoactinomyces</taxon>
    </lineage>
</organism>
<dbReference type="Pfam" id="PF01321">
    <property type="entry name" value="Creatinase_N"/>
    <property type="match status" value="1"/>
</dbReference>
<evidence type="ECO:0000313" key="4">
    <source>
        <dbReference type="Proteomes" id="UP000538292"/>
    </source>
</evidence>
<feature type="domain" description="Peptidase M24" evidence="1">
    <location>
        <begin position="146"/>
        <end position="380"/>
    </location>
</feature>
<accession>A0A7W1XRB7</accession>
<dbReference type="GO" id="GO:0004177">
    <property type="term" value="F:aminopeptidase activity"/>
    <property type="evidence" value="ECO:0007669"/>
    <property type="project" value="UniProtKB-KW"/>
</dbReference>
<dbReference type="InterPro" id="IPR000994">
    <property type="entry name" value="Pept_M24"/>
</dbReference>
<dbReference type="PANTHER" id="PTHR46112:SF2">
    <property type="entry name" value="XAA-PRO AMINOPEPTIDASE P-RELATED"/>
    <property type="match status" value="1"/>
</dbReference>